<evidence type="ECO:0000256" key="6">
    <source>
        <dbReference type="ARBA" id="ARBA00023136"/>
    </source>
</evidence>
<evidence type="ECO:0000256" key="2">
    <source>
        <dbReference type="ARBA" id="ARBA00006386"/>
    </source>
</evidence>
<sequence length="345" mass="39084">MSNNTRIKFENAAMLAVYALVLGFFIYGKVMLYTNPVPEQLPDYSSYPFYLIPIMYIWNYLKAAWFSILLAFLLSGIIQEVLPQDIIEKYLKKDKLRNYFIAAALAPLFVTCSCSVIPIYVGIVAAGASLGVAMTFFLMAPAANLITILLTGEYIGWDLGIWRLIFSLIAAVLCGIIFDKTKIARKLEEQISPMKVGRANRMQLKLPLNDRLKNMYRFSFQVFKKIFPLLLLGLIIVSYIAAYLPDNWIELYFTGFLGIVIAAVLGGPLYTPTLVEIVLTREFINKGMTRDVALSFMMGQPYDIVSMVPNSKYFKWQGVLLYTVIFFLFSIISGVLYGLVYGLYN</sequence>
<dbReference type="AlphaFoldDB" id="A0A5B9D5R0"/>
<organism evidence="8 9">
    <name type="scientific">Promethearchaeum syntrophicum</name>
    <dbReference type="NCBI Taxonomy" id="2594042"/>
    <lineage>
        <taxon>Archaea</taxon>
        <taxon>Promethearchaeati</taxon>
        <taxon>Promethearchaeota</taxon>
        <taxon>Promethearchaeia</taxon>
        <taxon>Promethearchaeales</taxon>
        <taxon>Promethearchaeaceae</taxon>
        <taxon>Promethearchaeum</taxon>
    </lineage>
</organism>
<keyword evidence="3" id="KW-1003">Cell membrane</keyword>
<dbReference type="EMBL" id="CP042905">
    <property type="protein sequence ID" value="QEE14402.1"/>
    <property type="molecule type" value="Genomic_DNA"/>
</dbReference>
<feature type="transmembrane region" description="Helical" evidence="7">
    <location>
        <begin position="54"/>
        <end position="78"/>
    </location>
</feature>
<comment type="subcellular location">
    <subcellularLocation>
        <location evidence="1">Cell membrane</location>
        <topology evidence="1">Multi-pass membrane protein</topology>
    </subcellularLocation>
</comment>
<gene>
    <name evidence="8" type="ORF">DSAG12_00215</name>
</gene>
<reference evidence="8 9" key="1">
    <citation type="journal article" date="2020" name="Nature">
        <title>Isolation of an archaeon at the prokaryote-eukaryote interface.</title>
        <authorList>
            <person name="Imachi H."/>
            <person name="Nobu M.K."/>
            <person name="Nakahara N."/>
            <person name="Morono Y."/>
            <person name="Ogawara M."/>
            <person name="Takaki Y."/>
            <person name="Takano Y."/>
            <person name="Uematsu K."/>
            <person name="Ikuta T."/>
            <person name="Ito M."/>
            <person name="Matsui Y."/>
            <person name="Miyazaki M."/>
            <person name="Murata K."/>
            <person name="Saito Y."/>
            <person name="Sakai S."/>
            <person name="Song C."/>
            <person name="Tasumi E."/>
            <person name="Yamanaka Y."/>
            <person name="Yamaguchi T."/>
            <person name="Kamagata Y."/>
            <person name="Tamaki H."/>
            <person name="Takai K."/>
        </authorList>
    </citation>
    <scope>NUCLEOTIDE SEQUENCE [LARGE SCALE GENOMIC DNA]</scope>
    <source>
        <strain evidence="8 9">MK-D1</strain>
    </source>
</reference>
<evidence type="ECO:0000313" key="9">
    <source>
        <dbReference type="Proteomes" id="UP000321408"/>
    </source>
</evidence>
<dbReference type="Pfam" id="PF03773">
    <property type="entry name" value="ArsP_1"/>
    <property type="match status" value="1"/>
</dbReference>
<evidence type="ECO:0000256" key="3">
    <source>
        <dbReference type="ARBA" id="ARBA00022475"/>
    </source>
</evidence>
<feature type="transmembrane region" description="Helical" evidence="7">
    <location>
        <begin position="12"/>
        <end position="34"/>
    </location>
</feature>
<dbReference type="KEGG" id="psyt:DSAG12_00215"/>
<evidence type="ECO:0000256" key="7">
    <source>
        <dbReference type="SAM" id="Phobius"/>
    </source>
</evidence>
<proteinExistence type="inferred from homology"/>
<protein>
    <submittedName>
        <fullName evidence="8">Permease</fullName>
    </submittedName>
</protein>
<dbReference type="GO" id="GO:0005886">
    <property type="term" value="C:plasma membrane"/>
    <property type="evidence" value="ECO:0007669"/>
    <property type="project" value="UniProtKB-SubCell"/>
</dbReference>
<evidence type="ECO:0000313" key="8">
    <source>
        <dbReference type="EMBL" id="QEE14402.1"/>
    </source>
</evidence>
<dbReference type="Proteomes" id="UP000321408">
    <property type="component" value="Chromosome"/>
</dbReference>
<evidence type="ECO:0000256" key="1">
    <source>
        <dbReference type="ARBA" id="ARBA00004651"/>
    </source>
</evidence>
<accession>A0A5B9D5R0</accession>
<dbReference type="InterPro" id="IPR005524">
    <property type="entry name" value="DUF318"/>
</dbReference>
<feature type="transmembrane region" description="Helical" evidence="7">
    <location>
        <begin position="99"/>
        <end position="121"/>
    </location>
</feature>
<feature type="transmembrane region" description="Helical" evidence="7">
    <location>
        <begin position="127"/>
        <end position="149"/>
    </location>
</feature>
<keyword evidence="6 7" id="KW-0472">Membrane</keyword>
<evidence type="ECO:0000256" key="5">
    <source>
        <dbReference type="ARBA" id="ARBA00022989"/>
    </source>
</evidence>
<name>A0A5B9D5R0_9ARCH</name>
<feature type="transmembrane region" description="Helical" evidence="7">
    <location>
        <begin position="161"/>
        <end position="178"/>
    </location>
</feature>
<keyword evidence="5 7" id="KW-1133">Transmembrane helix</keyword>
<evidence type="ECO:0000256" key="4">
    <source>
        <dbReference type="ARBA" id="ARBA00022692"/>
    </source>
</evidence>
<feature type="transmembrane region" description="Helical" evidence="7">
    <location>
        <begin position="226"/>
        <end position="244"/>
    </location>
</feature>
<dbReference type="RefSeq" id="WP_147661358.1">
    <property type="nucleotide sequence ID" value="NZ_CP042905.2"/>
</dbReference>
<dbReference type="GeneID" id="41328219"/>
<dbReference type="PANTHER" id="PTHR43299:SF1">
    <property type="entry name" value="UPF0718 PROTEIN YRAQ"/>
    <property type="match status" value="1"/>
</dbReference>
<feature type="transmembrane region" description="Helical" evidence="7">
    <location>
        <begin position="251"/>
        <end position="270"/>
    </location>
</feature>
<dbReference type="PANTHER" id="PTHR43299">
    <property type="entry name" value="UPF0718 PROTEIN YRAQ"/>
    <property type="match status" value="1"/>
</dbReference>
<feature type="transmembrane region" description="Helical" evidence="7">
    <location>
        <begin position="319"/>
        <end position="344"/>
    </location>
</feature>
<keyword evidence="9" id="KW-1185">Reference proteome</keyword>
<comment type="similarity">
    <text evidence="2">Belongs to the UPF0718 family.</text>
</comment>
<keyword evidence="4 7" id="KW-0812">Transmembrane</keyword>
<reference evidence="8 9" key="2">
    <citation type="journal article" date="2024" name="Int. J. Syst. Evol. Microbiol.">
        <title>Promethearchaeum syntrophicum gen. nov., sp. nov., an anaerobic, obligately syntrophic archaeon, the first isolate of the lineage 'Asgard' archaea, and proposal of the new archaeal phylum Promethearchaeota phyl. nov. and kingdom Promethearchaeati regn. nov.</title>
        <authorList>
            <person name="Imachi H."/>
            <person name="Nobu M.K."/>
            <person name="Kato S."/>
            <person name="Takaki Y."/>
            <person name="Miyazaki M."/>
            <person name="Miyata M."/>
            <person name="Ogawara M."/>
            <person name="Saito Y."/>
            <person name="Sakai S."/>
            <person name="Tahara Y.O."/>
            <person name="Takano Y."/>
            <person name="Tasumi E."/>
            <person name="Uematsu K."/>
            <person name="Yoshimura T."/>
            <person name="Itoh T."/>
            <person name="Ohkuma M."/>
            <person name="Takai K."/>
        </authorList>
    </citation>
    <scope>NUCLEOTIDE SEQUENCE [LARGE SCALE GENOMIC DNA]</scope>
    <source>
        <strain evidence="8 9">MK-D1</strain>
    </source>
</reference>